<evidence type="ECO:0000313" key="2">
    <source>
        <dbReference type="EMBL" id="NNH05119.1"/>
    </source>
</evidence>
<dbReference type="Proteomes" id="UP000543598">
    <property type="component" value="Unassembled WGS sequence"/>
</dbReference>
<evidence type="ECO:0000256" key="1">
    <source>
        <dbReference type="SAM" id="MobiDB-lite"/>
    </source>
</evidence>
<evidence type="ECO:0008006" key="4">
    <source>
        <dbReference type="Google" id="ProtNLM"/>
    </source>
</evidence>
<name>A0A7Y2M320_9MICO</name>
<dbReference type="AlphaFoldDB" id="A0A7Y2M320"/>
<proteinExistence type="predicted"/>
<keyword evidence="3" id="KW-1185">Reference proteome</keyword>
<organism evidence="2 3">
    <name type="scientific">Microbacterium ulmi</name>
    <dbReference type="NCBI Taxonomy" id="179095"/>
    <lineage>
        <taxon>Bacteria</taxon>
        <taxon>Bacillati</taxon>
        <taxon>Actinomycetota</taxon>
        <taxon>Actinomycetes</taxon>
        <taxon>Micrococcales</taxon>
        <taxon>Microbacteriaceae</taxon>
        <taxon>Microbacterium</taxon>
    </lineage>
</organism>
<protein>
    <recommendedName>
        <fullName evidence="4">DUF559 domain-containing protein</fullName>
    </recommendedName>
</protein>
<dbReference type="EMBL" id="JABEMB010000033">
    <property type="protein sequence ID" value="NNH05119.1"/>
    <property type="molecule type" value="Genomic_DNA"/>
</dbReference>
<evidence type="ECO:0000313" key="3">
    <source>
        <dbReference type="Proteomes" id="UP000543598"/>
    </source>
</evidence>
<comment type="caution">
    <text evidence="2">The sequence shown here is derived from an EMBL/GenBank/DDBJ whole genome shotgun (WGS) entry which is preliminary data.</text>
</comment>
<feature type="region of interest" description="Disordered" evidence="1">
    <location>
        <begin position="33"/>
        <end position="107"/>
    </location>
</feature>
<reference evidence="2 3" key="1">
    <citation type="submission" date="2020-05" db="EMBL/GenBank/DDBJ databases">
        <title>MicrobeNet Type strains.</title>
        <authorList>
            <person name="Nicholson A.C."/>
        </authorList>
    </citation>
    <scope>NUCLEOTIDE SEQUENCE [LARGE SCALE GENOMIC DNA]</scope>
    <source>
        <strain evidence="2 3">JCM 14282</strain>
    </source>
</reference>
<dbReference type="RefSeq" id="WP_167035540.1">
    <property type="nucleotide sequence ID" value="NZ_BAAANA010000002.1"/>
</dbReference>
<sequence length="375" mass="41160">MPRPPSPLPDELGDAFTRADGLAAGVTARRLRAKDLESPFHGVRQRPVAEPRRAAASARQPQWAAEATRTGEGSRATEARRTGEAQRAAEAARAGEGTHGDAVESSPPLAVDRMTRKAVLRRARAYREVMAEQAFFVGRSAAVAYGLPIAHSGELEVGVRAPATAPRGRGIRGIKVQPAFVHVRDHEGLRMSSPASTWAMLGRELSVRELVIVGDAVVRIPRDDRGRPQPDEQLATIAQLQRAVQAGPRRGVERLREALVHIRVGSSSPLETEYRLDAATAGLPEPELDVAIRDRHGALLGVTEVVYREQRTLVEIEGDHHRTDKRQWDRDIEKYAAYVAEGWEVVRLTARHIRGRHPRAAGMVGDVLARRAQRP</sequence>
<feature type="compositionally biased region" description="Low complexity" evidence="1">
    <location>
        <begin position="54"/>
        <end position="67"/>
    </location>
</feature>
<feature type="compositionally biased region" description="Low complexity" evidence="1">
    <location>
        <begin position="85"/>
        <end position="95"/>
    </location>
</feature>
<accession>A0A7Y2M320</accession>
<feature type="compositionally biased region" description="Basic and acidic residues" evidence="1">
    <location>
        <begin position="75"/>
        <end position="84"/>
    </location>
</feature>
<gene>
    <name evidence="2" type="ORF">HLA99_14830</name>
</gene>